<dbReference type="PROSITE" id="PS50928">
    <property type="entry name" value="ABC_TM1"/>
    <property type="match status" value="1"/>
</dbReference>
<evidence type="ECO:0000259" key="8">
    <source>
        <dbReference type="PROSITE" id="PS50928"/>
    </source>
</evidence>
<feature type="transmembrane region" description="Helical" evidence="7">
    <location>
        <begin position="9"/>
        <end position="30"/>
    </location>
</feature>
<comment type="similarity">
    <text evidence="7">Belongs to the binding-protein-dependent transport system permease family.</text>
</comment>
<evidence type="ECO:0000256" key="7">
    <source>
        <dbReference type="RuleBase" id="RU363032"/>
    </source>
</evidence>
<feature type="transmembrane region" description="Helical" evidence="7">
    <location>
        <begin position="280"/>
        <end position="300"/>
    </location>
</feature>
<dbReference type="CDD" id="cd06261">
    <property type="entry name" value="TM_PBP2"/>
    <property type="match status" value="1"/>
</dbReference>
<organism evidence="9 10">
    <name type="scientific">Sporolactobacillus inulinus CASD</name>
    <dbReference type="NCBI Taxonomy" id="1069536"/>
    <lineage>
        <taxon>Bacteria</taxon>
        <taxon>Bacillati</taxon>
        <taxon>Bacillota</taxon>
        <taxon>Bacilli</taxon>
        <taxon>Bacillales</taxon>
        <taxon>Sporolactobacillaceae</taxon>
        <taxon>Sporolactobacillus</taxon>
    </lineage>
</organism>
<keyword evidence="6 7" id="KW-0472">Membrane</keyword>
<evidence type="ECO:0000256" key="1">
    <source>
        <dbReference type="ARBA" id="ARBA00004651"/>
    </source>
</evidence>
<dbReference type="InterPro" id="IPR000515">
    <property type="entry name" value="MetI-like"/>
</dbReference>
<feature type="transmembrane region" description="Helical" evidence="7">
    <location>
        <begin position="130"/>
        <end position="153"/>
    </location>
</feature>
<dbReference type="InterPro" id="IPR035906">
    <property type="entry name" value="MetI-like_sf"/>
</dbReference>
<feature type="domain" description="ABC transmembrane type-1" evidence="8">
    <location>
        <begin position="96"/>
        <end position="297"/>
    </location>
</feature>
<dbReference type="AlphaFoldDB" id="A0A0U1QPB8"/>
<evidence type="ECO:0000256" key="6">
    <source>
        <dbReference type="ARBA" id="ARBA00023136"/>
    </source>
</evidence>
<keyword evidence="2 7" id="KW-0813">Transport</keyword>
<proteinExistence type="inferred from homology"/>
<dbReference type="Gene3D" id="1.10.3720.10">
    <property type="entry name" value="MetI-like"/>
    <property type="match status" value="1"/>
</dbReference>
<dbReference type="RefSeq" id="WP_010023312.1">
    <property type="nucleotide sequence ID" value="NZ_AFVQ02000082.1"/>
</dbReference>
<dbReference type="GO" id="GO:0005886">
    <property type="term" value="C:plasma membrane"/>
    <property type="evidence" value="ECO:0007669"/>
    <property type="project" value="UniProtKB-SubCell"/>
</dbReference>
<feature type="transmembrane region" description="Helical" evidence="7">
    <location>
        <begin position="102"/>
        <end position="123"/>
    </location>
</feature>
<keyword evidence="4 7" id="KW-0812">Transmembrane</keyword>
<dbReference type="OrthoDB" id="24153at2"/>
<evidence type="ECO:0000313" key="9">
    <source>
        <dbReference type="EMBL" id="KLI02654.1"/>
    </source>
</evidence>
<dbReference type="PANTHER" id="PTHR43163:SF6">
    <property type="entry name" value="DIPEPTIDE TRANSPORT SYSTEM PERMEASE PROTEIN DPPB-RELATED"/>
    <property type="match status" value="1"/>
</dbReference>
<gene>
    <name evidence="9" type="ORF">SINU_06845</name>
</gene>
<evidence type="ECO:0000256" key="2">
    <source>
        <dbReference type="ARBA" id="ARBA00022448"/>
    </source>
</evidence>
<feature type="transmembrane region" description="Helical" evidence="7">
    <location>
        <begin position="228"/>
        <end position="250"/>
    </location>
</feature>
<dbReference type="Proteomes" id="UP000035553">
    <property type="component" value="Unassembled WGS sequence"/>
</dbReference>
<dbReference type="EMBL" id="AFVQ02000082">
    <property type="protein sequence ID" value="KLI02654.1"/>
    <property type="molecule type" value="Genomic_DNA"/>
</dbReference>
<name>A0A0U1QPB8_9BACL</name>
<sequence length="312" mass="34252">MLRFVLNRFLAMILTLWVIATLTFLLMHAIPGSPFNNLNGKVLSDAAVKNLEAHYHIDQPLPVQYLIYLKSIATFTYGPSIKQPAQTVNDLLGRGFPVSFELGMWALVVAVLTGVVLGIFAALKHNGLIDYLAMTLAVLGISIPNFVLATLLIQEFAVNLHLLPAGTWQGLAYMIMPIIALATGPMAIIARLIRSSMLEVLTQDYIRTAQAKGLPPFIIVMKHALKNALLPVVTVLGTLAASILTGTFVIEKIFAIPGMGKYFVDSINSRDYPVIMGTTMFYSALLIFMLFLVDLAYGWLDPRIKQSKEGSK</sequence>
<evidence type="ECO:0000313" key="10">
    <source>
        <dbReference type="Proteomes" id="UP000035553"/>
    </source>
</evidence>
<feature type="transmembrane region" description="Helical" evidence="7">
    <location>
        <begin position="173"/>
        <end position="193"/>
    </location>
</feature>
<evidence type="ECO:0000256" key="4">
    <source>
        <dbReference type="ARBA" id="ARBA00022692"/>
    </source>
</evidence>
<comment type="caution">
    <text evidence="9">The sequence shown here is derived from an EMBL/GenBank/DDBJ whole genome shotgun (WGS) entry which is preliminary data.</text>
</comment>
<dbReference type="Pfam" id="PF19300">
    <property type="entry name" value="BPD_transp_1_N"/>
    <property type="match status" value="1"/>
</dbReference>
<evidence type="ECO:0000256" key="3">
    <source>
        <dbReference type="ARBA" id="ARBA00022475"/>
    </source>
</evidence>
<evidence type="ECO:0000256" key="5">
    <source>
        <dbReference type="ARBA" id="ARBA00022989"/>
    </source>
</evidence>
<keyword evidence="3" id="KW-1003">Cell membrane</keyword>
<dbReference type="SUPFAM" id="SSF161098">
    <property type="entry name" value="MetI-like"/>
    <property type="match status" value="1"/>
</dbReference>
<reference evidence="9 10" key="1">
    <citation type="journal article" date="2011" name="J. Bacteriol.">
        <title>Draft genome sequence of Sporolactobacillus inulinus strain CASD, an efficient D-lactic acid-producing bacterium with high-concentration lactate tolerance capability.</title>
        <authorList>
            <person name="Yu B."/>
            <person name="Su F."/>
            <person name="Wang L."/>
            <person name="Xu K."/>
            <person name="Zhao B."/>
            <person name="Xu P."/>
        </authorList>
    </citation>
    <scope>NUCLEOTIDE SEQUENCE [LARGE SCALE GENOMIC DNA]</scope>
    <source>
        <strain evidence="9 10">CASD</strain>
    </source>
</reference>
<keyword evidence="10" id="KW-1185">Reference proteome</keyword>
<dbReference type="GO" id="GO:0055085">
    <property type="term" value="P:transmembrane transport"/>
    <property type="evidence" value="ECO:0007669"/>
    <property type="project" value="InterPro"/>
</dbReference>
<dbReference type="PANTHER" id="PTHR43163">
    <property type="entry name" value="DIPEPTIDE TRANSPORT SYSTEM PERMEASE PROTEIN DPPB-RELATED"/>
    <property type="match status" value="1"/>
</dbReference>
<protein>
    <submittedName>
        <fullName evidence="9">Peptide ABC transporter permease</fullName>
    </submittedName>
</protein>
<dbReference type="InterPro" id="IPR045621">
    <property type="entry name" value="BPD_transp_1_N"/>
</dbReference>
<dbReference type="Pfam" id="PF00528">
    <property type="entry name" value="BPD_transp_1"/>
    <property type="match status" value="1"/>
</dbReference>
<comment type="subcellular location">
    <subcellularLocation>
        <location evidence="1 7">Cell membrane</location>
        <topology evidence="1 7">Multi-pass membrane protein</topology>
    </subcellularLocation>
</comment>
<accession>A0A0U1QPB8</accession>
<keyword evidence="5 7" id="KW-1133">Transmembrane helix</keyword>
<dbReference type="STRING" id="1069536.SINU_06845"/>